<dbReference type="InParanoid" id="A0A1X7UW81"/>
<evidence type="ECO:0000313" key="2">
    <source>
        <dbReference type="EnsemblMetazoa" id="Aqu2.1.32033_001"/>
    </source>
</evidence>
<sequence length="100" mass="11091">MFTLNSPSEESSHTSTKSQSQPTTTLSQHQKFRKAVMLRSQLASLASEASNVHFERRLSLLSDVIENWKRGTEVSVVKVDKDSDDSNNAFSSDTDEAVNS</sequence>
<proteinExistence type="predicted"/>
<dbReference type="AlphaFoldDB" id="A0A1X7UW81"/>
<dbReference type="EnsemblMetazoa" id="Aqu2.1.32033_001">
    <property type="protein sequence ID" value="Aqu2.1.32033_001"/>
    <property type="gene ID" value="Aqu2.1.32033"/>
</dbReference>
<feature type="compositionally biased region" description="Low complexity" evidence="1">
    <location>
        <begin position="1"/>
        <end position="29"/>
    </location>
</feature>
<name>A0A1X7UW81_AMPQE</name>
<organism evidence="2">
    <name type="scientific">Amphimedon queenslandica</name>
    <name type="common">Sponge</name>
    <dbReference type="NCBI Taxonomy" id="400682"/>
    <lineage>
        <taxon>Eukaryota</taxon>
        <taxon>Metazoa</taxon>
        <taxon>Porifera</taxon>
        <taxon>Demospongiae</taxon>
        <taxon>Heteroscleromorpha</taxon>
        <taxon>Haplosclerida</taxon>
        <taxon>Niphatidae</taxon>
        <taxon>Amphimedon</taxon>
    </lineage>
</organism>
<evidence type="ECO:0000256" key="1">
    <source>
        <dbReference type="SAM" id="MobiDB-lite"/>
    </source>
</evidence>
<protein>
    <submittedName>
        <fullName evidence="2">Uncharacterized protein</fullName>
    </submittedName>
</protein>
<accession>A0A1X7UW81</accession>
<reference evidence="2" key="1">
    <citation type="submission" date="2017-05" db="UniProtKB">
        <authorList>
            <consortium name="EnsemblMetazoa"/>
        </authorList>
    </citation>
    <scope>IDENTIFICATION</scope>
</reference>
<feature type="region of interest" description="Disordered" evidence="1">
    <location>
        <begin position="1"/>
        <end position="32"/>
    </location>
</feature>
<feature type="region of interest" description="Disordered" evidence="1">
    <location>
        <begin position="81"/>
        <end position="100"/>
    </location>
</feature>